<evidence type="ECO:0000313" key="5">
    <source>
        <dbReference type="EMBL" id="EMA68805.1"/>
    </source>
</evidence>
<evidence type="ECO:0000256" key="2">
    <source>
        <dbReference type="ARBA" id="ARBA00023163"/>
    </source>
</evidence>
<dbReference type="InterPro" id="IPR036388">
    <property type="entry name" value="WH-like_DNA-bd_sf"/>
</dbReference>
<dbReference type="Gene3D" id="1.10.10.10">
    <property type="entry name" value="Winged helix-like DNA-binding domain superfamily/Winged helix DNA-binding domain"/>
    <property type="match status" value="1"/>
</dbReference>
<keyword evidence="2" id="KW-0804">Transcription</keyword>
<organism evidence="5 6">
    <name type="scientific">Halorubrum aidingense JCM 13560</name>
    <dbReference type="NCBI Taxonomy" id="1230454"/>
    <lineage>
        <taxon>Archaea</taxon>
        <taxon>Methanobacteriati</taxon>
        <taxon>Methanobacteriota</taxon>
        <taxon>Stenosarchaea group</taxon>
        <taxon>Halobacteria</taxon>
        <taxon>Halobacteriales</taxon>
        <taxon>Haloferacaceae</taxon>
        <taxon>Halorubrum</taxon>
    </lineage>
</organism>
<accession>M0PJ69</accession>
<dbReference type="STRING" id="1230454.C461_04222"/>
<feature type="domain" description="HTH bat-type" evidence="3">
    <location>
        <begin position="135"/>
        <end position="186"/>
    </location>
</feature>
<dbReference type="PANTHER" id="PTHR34236:SF1">
    <property type="entry name" value="DIMETHYL SULFOXIDE REDUCTASE TRANSCRIPTIONAL ACTIVATOR"/>
    <property type="match status" value="1"/>
</dbReference>
<dbReference type="GO" id="GO:0006355">
    <property type="term" value="P:regulation of DNA-templated transcription"/>
    <property type="evidence" value="ECO:0007669"/>
    <property type="project" value="InterPro"/>
</dbReference>
<proteinExistence type="predicted"/>
<keyword evidence="6" id="KW-1185">Reference proteome</keyword>
<evidence type="ECO:0000256" key="1">
    <source>
        <dbReference type="ARBA" id="ARBA00023015"/>
    </source>
</evidence>
<name>M0PJ69_9EURY</name>
<comment type="caution">
    <text evidence="5">The sequence shown here is derived from an EMBL/GenBank/DDBJ whole genome shotgun (WGS) entry which is preliminary data.</text>
</comment>
<dbReference type="Pfam" id="PF04967">
    <property type="entry name" value="HTH_10"/>
    <property type="match status" value="1"/>
</dbReference>
<gene>
    <name evidence="5" type="ORF">C461_04222</name>
</gene>
<evidence type="ECO:0000259" key="4">
    <source>
        <dbReference type="Pfam" id="PF24278"/>
    </source>
</evidence>
<sequence length="191" mass="21428">MRRERIFNLSLLKDGTFVLLGRIRGNLPHAREILSAEQDVLGFSISEQDANVGLVFVHARPPSSIRRILELRREQGVFFDFPIEATEAGQLKLTIVGETNSEITGVLDEIPAAIEISVERIGPYIEDPKSMTDLLTDRQREVLDVALASGYYDVPRRATHRDIAEQLELAVPTVSEHLQKIEARIFGALEL</sequence>
<feature type="domain" description="HVO-0513-like N-terminal" evidence="4">
    <location>
        <begin position="2"/>
        <end position="124"/>
    </location>
</feature>
<protein>
    <submittedName>
        <fullName evidence="5">HTH DNA binding domain protein</fullName>
    </submittedName>
</protein>
<dbReference type="Pfam" id="PF24278">
    <property type="entry name" value="HVO_0513_N"/>
    <property type="match status" value="1"/>
</dbReference>
<keyword evidence="1" id="KW-0805">Transcription regulation</keyword>
<dbReference type="AlphaFoldDB" id="M0PJ69"/>
<evidence type="ECO:0000259" key="3">
    <source>
        <dbReference type="Pfam" id="PF04967"/>
    </source>
</evidence>
<dbReference type="InterPro" id="IPR016032">
    <property type="entry name" value="Sig_transdc_resp-reg_C-effctor"/>
</dbReference>
<reference evidence="5 6" key="1">
    <citation type="journal article" date="2014" name="PLoS Genet.">
        <title>Phylogenetically driven sequencing of extremely halophilic archaea reveals strategies for static and dynamic osmo-response.</title>
        <authorList>
            <person name="Becker E.A."/>
            <person name="Seitzer P.M."/>
            <person name="Tritt A."/>
            <person name="Larsen D."/>
            <person name="Krusor M."/>
            <person name="Yao A.I."/>
            <person name="Wu D."/>
            <person name="Madern D."/>
            <person name="Eisen J.A."/>
            <person name="Darling A.E."/>
            <person name="Facciotti M.T."/>
        </authorList>
    </citation>
    <scope>NUCLEOTIDE SEQUENCE [LARGE SCALE GENOMIC DNA]</scope>
    <source>
        <strain evidence="5 6">JCM 13560</strain>
    </source>
</reference>
<dbReference type="EMBL" id="AOJI01000017">
    <property type="protein sequence ID" value="EMA68805.1"/>
    <property type="molecule type" value="Genomic_DNA"/>
</dbReference>
<dbReference type="InterPro" id="IPR007050">
    <property type="entry name" value="HTH_bacterioopsin"/>
</dbReference>
<evidence type="ECO:0000313" key="6">
    <source>
        <dbReference type="Proteomes" id="UP000011575"/>
    </source>
</evidence>
<dbReference type="PANTHER" id="PTHR34236">
    <property type="entry name" value="DIMETHYL SULFOXIDE REDUCTASE TRANSCRIPTIONAL ACTIVATOR"/>
    <property type="match status" value="1"/>
</dbReference>
<dbReference type="GO" id="GO:0003677">
    <property type="term" value="F:DNA binding"/>
    <property type="evidence" value="ECO:0007669"/>
    <property type="project" value="InterPro"/>
</dbReference>
<dbReference type="InterPro" id="IPR056493">
    <property type="entry name" value="HVO_0513_N"/>
</dbReference>
<dbReference type="Proteomes" id="UP000011575">
    <property type="component" value="Unassembled WGS sequence"/>
</dbReference>
<dbReference type="SUPFAM" id="SSF46894">
    <property type="entry name" value="C-terminal effector domain of the bipartite response regulators"/>
    <property type="match status" value="1"/>
</dbReference>
<dbReference type="PATRIC" id="fig|1230454.4.peg.871"/>